<dbReference type="Proteomes" id="UP000093592">
    <property type="component" value="Unassembled WGS sequence"/>
</dbReference>
<keyword evidence="1" id="KW-1133">Transmembrane helix</keyword>
<dbReference type="RefSeq" id="WP_065015818.1">
    <property type="nucleotide sequence ID" value="NZ_LZKJ01000166.1"/>
</dbReference>
<dbReference type="AlphaFoldDB" id="A0A1A2YYA4"/>
<organism evidence="2 3">
    <name type="scientific">Mycobacterium kyorinense</name>
    <dbReference type="NCBI Taxonomy" id="487514"/>
    <lineage>
        <taxon>Bacteria</taxon>
        <taxon>Bacillati</taxon>
        <taxon>Actinomycetota</taxon>
        <taxon>Actinomycetes</taxon>
        <taxon>Mycobacteriales</taxon>
        <taxon>Mycobacteriaceae</taxon>
        <taxon>Mycobacterium</taxon>
    </lineage>
</organism>
<evidence type="ECO:0008006" key="4">
    <source>
        <dbReference type="Google" id="ProtNLM"/>
    </source>
</evidence>
<keyword evidence="1" id="KW-0812">Transmembrane</keyword>
<feature type="transmembrane region" description="Helical" evidence="1">
    <location>
        <begin position="23"/>
        <end position="43"/>
    </location>
</feature>
<reference evidence="3" key="1">
    <citation type="submission" date="2016-06" db="EMBL/GenBank/DDBJ databases">
        <authorList>
            <person name="Sutton G."/>
            <person name="Brinkac L."/>
            <person name="Sanka R."/>
            <person name="Adams M."/>
            <person name="Lau E."/>
            <person name="Sam S."/>
            <person name="Sreng N."/>
            <person name="Him V."/>
            <person name="Kerleguer A."/>
            <person name="Cheng S."/>
        </authorList>
    </citation>
    <scope>NUCLEOTIDE SEQUENCE [LARGE SCALE GENOMIC DNA]</scope>
    <source>
        <strain evidence="3">E861</strain>
    </source>
</reference>
<name>A0A1A2YYA4_9MYCO</name>
<proteinExistence type="predicted"/>
<feature type="transmembrane region" description="Helical" evidence="1">
    <location>
        <begin position="63"/>
        <end position="84"/>
    </location>
</feature>
<evidence type="ECO:0000313" key="2">
    <source>
        <dbReference type="EMBL" id="OBI42237.1"/>
    </source>
</evidence>
<comment type="caution">
    <text evidence="2">The sequence shown here is derived from an EMBL/GenBank/DDBJ whole genome shotgun (WGS) entry which is preliminary data.</text>
</comment>
<evidence type="ECO:0000256" key="1">
    <source>
        <dbReference type="SAM" id="Phobius"/>
    </source>
</evidence>
<protein>
    <recommendedName>
        <fullName evidence="4">Transmembrane protein</fullName>
    </recommendedName>
</protein>
<sequence length="128" mass="13482">MAEPPLPPRPDEPGREDRNVRPAVTFALVIAAVGVAFLVLAAVSVANCDGATHTDTTACGPAIRIALGVGAPVILFGGGVWAFVRTFRLWREGRPWWAWQGAGWFLLLLMLLTLTMGLPPIAGPALGG</sequence>
<dbReference type="OrthoDB" id="4563543at2"/>
<gene>
    <name evidence="2" type="ORF">A5707_06340</name>
</gene>
<feature type="transmembrane region" description="Helical" evidence="1">
    <location>
        <begin position="96"/>
        <end position="118"/>
    </location>
</feature>
<keyword evidence="1" id="KW-0472">Membrane</keyword>
<evidence type="ECO:0000313" key="3">
    <source>
        <dbReference type="Proteomes" id="UP000093592"/>
    </source>
</evidence>
<accession>A0A1A2YYA4</accession>
<dbReference type="EMBL" id="LZKJ01000166">
    <property type="protein sequence ID" value="OBI42237.1"/>
    <property type="molecule type" value="Genomic_DNA"/>
</dbReference>